<dbReference type="Pfam" id="PF00278">
    <property type="entry name" value="Orn_DAP_Arg_deC"/>
    <property type="match status" value="1"/>
</dbReference>
<organism evidence="10 11">
    <name type="scientific">Eeniella nana</name>
    <name type="common">Yeast</name>
    <name type="synonym">Brettanomyces nanus</name>
    <dbReference type="NCBI Taxonomy" id="13502"/>
    <lineage>
        <taxon>Eukaryota</taxon>
        <taxon>Fungi</taxon>
        <taxon>Dikarya</taxon>
        <taxon>Ascomycota</taxon>
        <taxon>Saccharomycotina</taxon>
        <taxon>Pichiomycetes</taxon>
        <taxon>Pichiales</taxon>
        <taxon>Pichiaceae</taxon>
        <taxon>Brettanomyces</taxon>
    </lineage>
</organism>
<evidence type="ECO:0008006" key="12">
    <source>
        <dbReference type="Google" id="ProtNLM"/>
    </source>
</evidence>
<evidence type="ECO:0000256" key="7">
    <source>
        <dbReference type="RuleBase" id="RU003737"/>
    </source>
</evidence>
<dbReference type="InterPro" id="IPR029066">
    <property type="entry name" value="PLP-binding_barrel"/>
</dbReference>
<proteinExistence type="inferred from homology"/>
<dbReference type="PANTHER" id="PTHR11482:SF6">
    <property type="entry name" value="ORNITHINE DECARBOXYLASE 1-RELATED"/>
    <property type="match status" value="1"/>
</dbReference>
<evidence type="ECO:0000256" key="2">
    <source>
        <dbReference type="ARBA" id="ARBA00008872"/>
    </source>
</evidence>
<dbReference type="Gene3D" id="3.20.20.10">
    <property type="entry name" value="Alanine racemase"/>
    <property type="match status" value="1"/>
</dbReference>
<dbReference type="InterPro" id="IPR000183">
    <property type="entry name" value="Orn/DAP/Arg_de-COase"/>
</dbReference>
<dbReference type="EMBL" id="CP064815">
    <property type="protein sequence ID" value="QPG77119.1"/>
    <property type="molecule type" value="Genomic_DNA"/>
</dbReference>
<gene>
    <name evidence="10" type="ORF">FOA43_004523</name>
</gene>
<feature type="domain" description="Orn/DAP/Arg decarboxylase 2 C-terminal" evidence="8">
    <location>
        <begin position="55"/>
        <end position="395"/>
    </location>
</feature>
<evidence type="ECO:0000313" key="11">
    <source>
        <dbReference type="Proteomes" id="UP000662931"/>
    </source>
</evidence>
<dbReference type="CDD" id="cd00622">
    <property type="entry name" value="PLPDE_III_ODC"/>
    <property type="match status" value="1"/>
</dbReference>
<evidence type="ECO:0000256" key="5">
    <source>
        <dbReference type="ARBA" id="ARBA00023239"/>
    </source>
</evidence>
<evidence type="ECO:0000256" key="3">
    <source>
        <dbReference type="ARBA" id="ARBA00022793"/>
    </source>
</evidence>
<sequence length="427" mass="48417">MAPGTLYTSELESPNWSAKKFEPVLQKQMQLIGTAIREHLMNIDEQELDSFFVCDIGELKRLVKKWRENLPRIEPFYAVKCNNDRELLRTMAVELGLGFDCASKNEIQNILSLGVNPSRIIYANPCKAIPHIRYAKEKGVDLTTVDNIDELYKMKRLHEDCGLLIRILTDDSTSACPLSVKFGASLDYAKQIVDTCSQLKLNLRGIAFHVGSGCKNFNTIKSAVADCKKMFDYAATKGFELDLLDVGGGFSKVSFQESSKILRDAIETHFPLQTYGHMQIISELGRYLSSSCFTLVTNVIGKRSDHTKERIYLNDGLYGNLNCILYDHQKVEPRILTSRGEFKFFEDYLEQPPLLSNKKYSIWGPTCDGLDCITQKCGLPYEVQTSDWLYFKDIGAYTSAASTSFNGFEATTESIYVDSEDRIYMYK</sequence>
<keyword evidence="11" id="KW-1185">Reference proteome</keyword>
<protein>
    <recommendedName>
        <fullName evidence="12">Ornithine decarboxylase</fullName>
    </recommendedName>
</protein>
<dbReference type="PRINTS" id="PR01179">
    <property type="entry name" value="ODADCRBXLASE"/>
</dbReference>
<accession>A0A875SCB8</accession>
<dbReference type="PANTHER" id="PTHR11482">
    <property type="entry name" value="ARGININE/DIAMINOPIMELATE/ORNITHINE DECARBOXYLASE"/>
    <property type="match status" value="1"/>
</dbReference>
<dbReference type="InterPro" id="IPR022644">
    <property type="entry name" value="De-COase2_N"/>
</dbReference>
<dbReference type="RefSeq" id="XP_038780684.1">
    <property type="nucleotide sequence ID" value="XM_038924756.1"/>
</dbReference>
<dbReference type="InterPro" id="IPR009006">
    <property type="entry name" value="Ala_racemase/Decarboxylase_C"/>
</dbReference>
<dbReference type="SUPFAM" id="SSF50621">
    <property type="entry name" value="Alanine racemase C-terminal domain-like"/>
    <property type="match status" value="1"/>
</dbReference>
<dbReference type="OrthoDB" id="5034579at2759"/>
<dbReference type="PRINTS" id="PR01182">
    <property type="entry name" value="ORNDCRBXLASE"/>
</dbReference>
<feature type="domain" description="Orn/DAP/Arg decarboxylase 2 N-terminal" evidence="9">
    <location>
        <begin position="57"/>
        <end position="289"/>
    </location>
</feature>
<dbReference type="Proteomes" id="UP000662931">
    <property type="component" value="Chromosome 4"/>
</dbReference>
<name>A0A875SCB8_EENNA</name>
<keyword evidence="3" id="KW-0210">Decarboxylase</keyword>
<comment type="similarity">
    <text evidence="2 7">Belongs to the Orn/Lys/Arg decarboxylase class-II family.</text>
</comment>
<evidence type="ECO:0000256" key="4">
    <source>
        <dbReference type="ARBA" id="ARBA00022898"/>
    </source>
</evidence>
<evidence type="ECO:0000256" key="1">
    <source>
        <dbReference type="ARBA" id="ARBA00001933"/>
    </source>
</evidence>
<dbReference type="InterPro" id="IPR002433">
    <property type="entry name" value="Orn_de-COase"/>
</dbReference>
<evidence type="ECO:0000256" key="6">
    <source>
        <dbReference type="PIRSR" id="PIRSR600183-50"/>
    </source>
</evidence>
<evidence type="ECO:0000313" key="10">
    <source>
        <dbReference type="EMBL" id="QPG77119.1"/>
    </source>
</evidence>
<dbReference type="InterPro" id="IPR022643">
    <property type="entry name" value="De-COase2_C"/>
</dbReference>
<dbReference type="GO" id="GO:0004586">
    <property type="term" value="F:ornithine decarboxylase activity"/>
    <property type="evidence" value="ECO:0007669"/>
    <property type="project" value="TreeGrafter"/>
</dbReference>
<dbReference type="SUPFAM" id="SSF51419">
    <property type="entry name" value="PLP-binding barrel"/>
    <property type="match status" value="1"/>
</dbReference>
<dbReference type="GeneID" id="62197923"/>
<comment type="cofactor">
    <cofactor evidence="1 6">
        <name>pyridoxal 5'-phosphate</name>
        <dbReference type="ChEBI" id="CHEBI:597326"/>
    </cofactor>
</comment>
<dbReference type="Pfam" id="PF02784">
    <property type="entry name" value="Orn_Arg_deC_N"/>
    <property type="match status" value="1"/>
</dbReference>
<keyword evidence="4 6" id="KW-0663">Pyridoxal phosphate</keyword>
<feature type="modified residue" description="N6-(pyridoxal phosphate)lysine" evidence="6">
    <location>
        <position position="80"/>
    </location>
</feature>
<dbReference type="GO" id="GO:0005737">
    <property type="term" value="C:cytoplasm"/>
    <property type="evidence" value="ECO:0007669"/>
    <property type="project" value="TreeGrafter"/>
</dbReference>
<dbReference type="Gene3D" id="2.40.37.10">
    <property type="entry name" value="Lyase, Ornithine Decarboxylase, Chain A, domain 1"/>
    <property type="match status" value="1"/>
</dbReference>
<evidence type="ECO:0000259" key="9">
    <source>
        <dbReference type="Pfam" id="PF02784"/>
    </source>
</evidence>
<evidence type="ECO:0000259" key="8">
    <source>
        <dbReference type="Pfam" id="PF00278"/>
    </source>
</evidence>
<reference evidence="10" key="1">
    <citation type="submission" date="2020-10" db="EMBL/GenBank/DDBJ databases">
        <authorList>
            <person name="Roach M.J.R."/>
        </authorList>
    </citation>
    <scope>NUCLEOTIDE SEQUENCE</scope>
    <source>
        <strain evidence="10">CBS 1945</strain>
    </source>
</reference>
<dbReference type="GO" id="GO:0033387">
    <property type="term" value="P:putrescine biosynthetic process from arginine, via ornithine"/>
    <property type="evidence" value="ECO:0007669"/>
    <property type="project" value="TreeGrafter"/>
</dbReference>
<dbReference type="AlphaFoldDB" id="A0A875SCB8"/>
<keyword evidence="5" id="KW-0456">Lyase</keyword>
<dbReference type="FunFam" id="3.20.20.10:FF:000005">
    <property type="entry name" value="Ornithine decarboxylase"/>
    <property type="match status" value="1"/>
</dbReference>
<dbReference type="KEGG" id="bnn:FOA43_004523"/>
<feature type="active site" description="Proton donor" evidence="6">
    <location>
        <position position="367"/>
    </location>
</feature>